<evidence type="ECO:0000313" key="1">
    <source>
        <dbReference type="EMBL" id="QKM68337.1"/>
    </source>
</evidence>
<accession>I2N3D7</accession>
<name>I2N3D7_STRT9</name>
<organism evidence="1 2">
    <name type="scientific">Streptomyces tsukubensis (strain DSM 42081 / NBRC 108919 / NRRL 18488 / 9993)</name>
    <dbReference type="NCBI Taxonomy" id="1114943"/>
    <lineage>
        <taxon>Bacteria</taxon>
        <taxon>Bacillati</taxon>
        <taxon>Actinomycetota</taxon>
        <taxon>Actinomycetes</taxon>
        <taxon>Kitasatosporales</taxon>
        <taxon>Streptomycetaceae</taxon>
        <taxon>Streptomyces</taxon>
    </lineage>
</organism>
<keyword evidence="2" id="KW-1185">Reference proteome</keyword>
<evidence type="ECO:0000313" key="2">
    <source>
        <dbReference type="Proteomes" id="UP000005940"/>
    </source>
</evidence>
<reference evidence="1 2" key="1">
    <citation type="journal article" date="2012" name="J. Bacteriol.">
        <title>Draft genome of Streptomyces tsukubaensis NRRL 18488, the producer of the clinically important immunosuppressant tacrolimus (FK506).</title>
        <authorList>
            <person name="Barreiro C."/>
            <person name="Prieto C."/>
            <person name="Sola-Landa A."/>
            <person name="Solera E."/>
            <person name="Martinez-Castro M."/>
            <person name="Perez-Redondo R."/>
            <person name="Garcia-Estrada C."/>
            <person name="Aparicio J.F."/>
            <person name="Fernandez-Martinez L.T."/>
            <person name="Santos-Aberturas J."/>
            <person name="Salehi-Najafabadi Z."/>
            <person name="Rodriguez-Garcia A."/>
            <person name="Tauch A."/>
            <person name="Martin J.F."/>
        </authorList>
    </citation>
    <scope>NUCLEOTIDE SEQUENCE [LARGE SCALE GENOMIC DNA]</scope>
    <source>
        <strain evidence="2">DSM 42081 / NBRC 108919 / NRRL 18488 / 9993</strain>
    </source>
</reference>
<dbReference type="AlphaFoldDB" id="I2N3D7"/>
<dbReference type="RefSeq" id="WP_006347588.1">
    <property type="nucleotide sequence ID" value="NZ_CP029159.1"/>
</dbReference>
<dbReference type="InterPro" id="IPR007278">
    <property type="entry name" value="DUF397"/>
</dbReference>
<proteinExistence type="predicted"/>
<dbReference type="Proteomes" id="UP000005940">
    <property type="component" value="Chromosome"/>
</dbReference>
<protein>
    <submittedName>
        <fullName evidence="1">DUF397 domain-containing protein</fullName>
    </submittedName>
</protein>
<sequence>MALGLASAATWFKSSYSNDSGGACVEIADLTGRVGVRDSKEPGGPVLLFGAAAFARFLAGAVGRPECPR</sequence>
<dbReference type="EMBL" id="CP029159">
    <property type="protein sequence ID" value="QKM68337.1"/>
    <property type="molecule type" value="Genomic_DNA"/>
</dbReference>
<dbReference type="Pfam" id="PF04149">
    <property type="entry name" value="DUF397"/>
    <property type="match status" value="1"/>
</dbReference>
<gene>
    <name evidence="1" type="ORF">STSU_015275</name>
</gene>